<keyword evidence="11" id="KW-0547">Nucleotide-binding</keyword>
<evidence type="ECO:0000256" key="1">
    <source>
        <dbReference type="ARBA" id="ARBA00000085"/>
    </source>
</evidence>
<accession>A0AA41WYT3</accession>
<sequence>MNSSLRNKLTVGVTFIEAVFLLFLALMVTSIVKEMLNENLSAKAKISANLFAAMTKSAVVTYDIASLDTFVQEIMQQEGMAFAVIKDAQGNLLAQAGNTNKNNISTTEFDIEAKGILVTKADIKVEEQFFGSVEIGINNTSIKSSIQEIQGVIAGIALAEILFVGLVAFIFSGYLIRQLNTLKDSAENVTDQLKLGEPIKERIDIFQTDKEIYAVAESFNTLIDSLNRQIKRSKKFQNELFNLNASLEEQVVNRTAMLKESNYKLKNINKDLKETQSQLSQAEKMASVGQLAAGVAHEINNPVGFVKSNLDTLQDYNQSFQLILKLLLEYLGTRDVFQRKSILNKIEFLIDQEDLDYLMEDSLDILQESSDGLKRVSEIVSGMKAFSRANDESFQIFNINSCINTTLKMVSNQLKYHCEIITELDENIPEIQINVGKMIQVFTNLLVNAGHAISEKGKIVVTTISTPESIEIKISDNGSGIAKEHLEQLFNPFFTTKPEGEGTGLGLSITFNIIEEHGGSINVESEVGVGTCFTIKLPLHMDEPVSHKLEKSPTEQPKDVAFAPMAIASRHKSE</sequence>
<dbReference type="GO" id="GO:0000155">
    <property type="term" value="F:phosphorelay sensor kinase activity"/>
    <property type="evidence" value="ECO:0007669"/>
    <property type="project" value="InterPro"/>
</dbReference>
<evidence type="ECO:0000256" key="2">
    <source>
        <dbReference type="ARBA" id="ARBA00004370"/>
    </source>
</evidence>
<keyword evidence="5" id="KW-0808">Transferase</keyword>
<keyword evidence="4" id="KW-0597">Phosphoprotein</keyword>
<feature type="domain" description="HAMP" evidence="10">
    <location>
        <begin position="173"/>
        <end position="231"/>
    </location>
</feature>
<dbReference type="EMBL" id="JANATA010000011">
    <property type="protein sequence ID" value="MCP3428825.1"/>
    <property type="molecule type" value="Genomic_DNA"/>
</dbReference>
<keyword evidence="11" id="KW-0067">ATP-binding</keyword>
<evidence type="ECO:0000256" key="6">
    <source>
        <dbReference type="ARBA" id="ARBA00022777"/>
    </source>
</evidence>
<dbReference type="InterPro" id="IPR036890">
    <property type="entry name" value="HATPase_C_sf"/>
</dbReference>
<dbReference type="SUPFAM" id="SSF55874">
    <property type="entry name" value="ATPase domain of HSP90 chaperone/DNA topoisomerase II/histidine kinase"/>
    <property type="match status" value="1"/>
</dbReference>
<dbReference type="RefSeq" id="WP_254100473.1">
    <property type="nucleotide sequence ID" value="NZ_JANATA010000011.1"/>
</dbReference>
<dbReference type="InterPro" id="IPR003594">
    <property type="entry name" value="HATPase_dom"/>
</dbReference>
<dbReference type="PROSITE" id="PS50885">
    <property type="entry name" value="HAMP"/>
    <property type="match status" value="1"/>
</dbReference>
<dbReference type="PANTHER" id="PTHR43065">
    <property type="entry name" value="SENSOR HISTIDINE KINASE"/>
    <property type="match status" value="1"/>
</dbReference>
<feature type="transmembrane region" description="Helical" evidence="8">
    <location>
        <begin position="12"/>
        <end position="32"/>
    </location>
</feature>
<comment type="subcellular location">
    <subcellularLocation>
        <location evidence="2">Membrane</location>
    </subcellularLocation>
</comment>
<comment type="caution">
    <text evidence="11">The sequence shown here is derived from an EMBL/GenBank/DDBJ whole genome shotgun (WGS) entry which is preliminary data.</text>
</comment>
<feature type="coiled-coil region" evidence="7">
    <location>
        <begin position="258"/>
        <end position="285"/>
    </location>
</feature>
<dbReference type="CDD" id="cd00082">
    <property type="entry name" value="HisKA"/>
    <property type="match status" value="1"/>
</dbReference>
<keyword evidence="8" id="KW-0812">Transmembrane</keyword>
<dbReference type="Gene3D" id="1.10.287.130">
    <property type="match status" value="1"/>
</dbReference>
<dbReference type="SUPFAM" id="SSF47384">
    <property type="entry name" value="Homodimeric domain of signal transducing histidine kinase"/>
    <property type="match status" value="1"/>
</dbReference>
<dbReference type="GO" id="GO:0016020">
    <property type="term" value="C:membrane"/>
    <property type="evidence" value="ECO:0007669"/>
    <property type="project" value="UniProtKB-SubCell"/>
</dbReference>
<protein>
    <recommendedName>
        <fullName evidence="3">histidine kinase</fullName>
        <ecNumber evidence="3">2.7.13.3</ecNumber>
    </recommendedName>
</protein>
<name>A0AA41WYT3_9ALTE</name>
<keyword evidence="6" id="KW-0418">Kinase</keyword>
<organism evidence="11 12">
    <name type="scientific">Opacimonas viscosa</name>
    <dbReference type="NCBI Taxonomy" id="2961944"/>
    <lineage>
        <taxon>Bacteria</taxon>
        <taxon>Pseudomonadati</taxon>
        <taxon>Pseudomonadota</taxon>
        <taxon>Gammaproteobacteria</taxon>
        <taxon>Alteromonadales</taxon>
        <taxon>Alteromonadaceae</taxon>
        <taxon>Opacimonas</taxon>
    </lineage>
</organism>
<dbReference type="EC" id="2.7.13.3" evidence="3"/>
<evidence type="ECO:0000256" key="4">
    <source>
        <dbReference type="ARBA" id="ARBA00022553"/>
    </source>
</evidence>
<dbReference type="InterPro" id="IPR003661">
    <property type="entry name" value="HisK_dim/P_dom"/>
</dbReference>
<keyword evidence="8" id="KW-0472">Membrane</keyword>
<evidence type="ECO:0000256" key="3">
    <source>
        <dbReference type="ARBA" id="ARBA00012438"/>
    </source>
</evidence>
<dbReference type="InterPro" id="IPR003660">
    <property type="entry name" value="HAMP_dom"/>
</dbReference>
<dbReference type="InterPro" id="IPR036097">
    <property type="entry name" value="HisK_dim/P_sf"/>
</dbReference>
<dbReference type="Pfam" id="PF02518">
    <property type="entry name" value="HATPase_c"/>
    <property type="match status" value="1"/>
</dbReference>
<dbReference type="PROSITE" id="PS50109">
    <property type="entry name" value="HIS_KIN"/>
    <property type="match status" value="1"/>
</dbReference>
<comment type="catalytic activity">
    <reaction evidence="1">
        <text>ATP + protein L-histidine = ADP + protein N-phospho-L-histidine.</text>
        <dbReference type="EC" id="2.7.13.3"/>
    </reaction>
</comment>
<evidence type="ECO:0000256" key="8">
    <source>
        <dbReference type="SAM" id="Phobius"/>
    </source>
</evidence>
<evidence type="ECO:0000259" key="9">
    <source>
        <dbReference type="PROSITE" id="PS50109"/>
    </source>
</evidence>
<feature type="domain" description="Histidine kinase" evidence="9">
    <location>
        <begin position="294"/>
        <end position="541"/>
    </location>
</feature>
<dbReference type="AlphaFoldDB" id="A0AA41WYT3"/>
<reference evidence="11" key="1">
    <citation type="submission" date="2022-07" db="EMBL/GenBank/DDBJ databases">
        <title>Characterization of the Novel Bacterium Alteromonas immobilis LMIT006 and Alteromonas gregis LMIT007.</title>
        <authorList>
            <person name="Lin X."/>
        </authorList>
    </citation>
    <scope>NUCLEOTIDE SEQUENCE</scope>
    <source>
        <strain evidence="11">LMIT007</strain>
    </source>
</reference>
<dbReference type="PRINTS" id="PR00344">
    <property type="entry name" value="BCTRLSENSOR"/>
</dbReference>
<gene>
    <name evidence="11" type="ORF">NLF92_07680</name>
</gene>
<evidence type="ECO:0000313" key="11">
    <source>
        <dbReference type="EMBL" id="MCP3428825.1"/>
    </source>
</evidence>
<keyword evidence="7" id="KW-0175">Coiled coil</keyword>
<dbReference type="SMART" id="SM00387">
    <property type="entry name" value="HATPase_c"/>
    <property type="match status" value="1"/>
</dbReference>
<dbReference type="Gene3D" id="3.30.565.10">
    <property type="entry name" value="Histidine kinase-like ATPase, C-terminal domain"/>
    <property type="match status" value="1"/>
</dbReference>
<dbReference type="GO" id="GO:0005524">
    <property type="term" value="F:ATP binding"/>
    <property type="evidence" value="ECO:0007669"/>
    <property type="project" value="UniProtKB-KW"/>
</dbReference>
<evidence type="ECO:0000259" key="10">
    <source>
        <dbReference type="PROSITE" id="PS50885"/>
    </source>
</evidence>
<dbReference type="InterPro" id="IPR004358">
    <property type="entry name" value="Sig_transdc_His_kin-like_C"/>
</dbReference>
<keyword evidence="12" id="KW-1185">Reference proteome</keyword>
<dbReference type="Proteomes" id="UP001165413">
    <property type="component" value="Unassembled WGS sequence"/>
</dbReference>
<proteinExistence type="predicted"/>
<evidence type="ECO:0000313" key="12">
    <source>
        <dbReference type="Proteomes" id="UP001165413"/>
    </source>
</evidence>
<keyword evidence="8" id="KW-1133">Transmembrane helix</keyword>
<feature type="transmembrane region" description="Helical" evidence="8">
    <location>
        <begin position="152"/>
        <end position="176"/>
    </location>
</feature>
<evidence type="ECO:0000256" key="7">
    <source>
        <dbReference type="SAM" id="Coils"/>
    </source>
</evidence>
<dbReference type="Gene3D" id="6.10.340.10">
    <property type="match status" value="1"/>
</dbReference>
<dbReference type="PANTHER" id="PTHR43065:SF50">
    <property type="entry name" value="HISTIDINE KINASE"/>
    <property type="match status" value="1"/>
</dbReference>
<dbReference type="InterPro" id="IPR005467">
    <property type="entry name" value="His_kinase_dom"/>
</dbReference>
<evidence type="ECO:0000256" key="5">
    <source>
        <dbReference type="ARBA" id="ARBA00022679"/>
    </source>
</evidence>